<reference evidence="2 3" key="1">
    <citation type="journal article" date="2005" name="Genome Res.">
        <title>Living with two extremes: conclusions from the genome sequence of Natronomonas pharaonis.</title>
        <authorList>
            <person name="Falb M."/>
            <person name="Pfeiffer F."/>
            <person name="Palm P."/>
            <person name="Rodewald K."/>
            <person name="Hickmann V."/>
            <person name="Tittor J."/>
            <person name="Oesterhelt D."/>
        </authorList>
    </citation>
    <scope>NUCLEOTIDE SEQUENCE [LARGE SCALE GENOMIC DNA]</scope>
    <source>
        <strain evidence="3">ATCC 35678 / DSM 2160 / CIP 103997 / JCM 8858 / NBRC 14720 / NCIMB 2260 / Gabara</strain>
    </source>
</reference>
<evidence type="ECO:0000313" key="3">
    <source>
        <dbReference type="Proteomes" id="UP000002698"/>
    </source>
</evidence>
<proteinExistence type="predicted"/>
<dbReference type="EMBL" id="CR936257">
    <property type="protein sequence ID" value="CAI48787.1"/>
    <property type="molecule type" value="Genomic_DNA"/>
</dbReference>
<dbReference type="Proteomes" id="UP000002698">
    <property type="component" value="Chromosome"/>
</dbReference>
<dbReference type="OrthoDB" id="146450at2157"/>
<keyword evidence="3" id="KW-1185">Reference proteome</keyword>
<dbReference type="AlphaFoldDB" id="A0A1U7EUY9"/>
<sequence>MDEKTESLRDIFVEATGTDTVTETQTETPGTLEPDGDVAERLAAVVADCREESAFSTGLSDTELAALVEGFYQGADDGELAAELSVPEATVVDARLDLRLVRDADTDIPVPLDTVAEAVEDDTAIAALADEAEVDTERLRRCVRALAAQARRRNESDRYRDRFEDILVDADLESSHTAGTTDDGLEDAIEGMEVDVPL</sequence>
<feature type="compositionally biased region" description="Low complexity" evidence="1">
    <location>
        <begin position="15"/>
        <end position="33"/>
    </location>
</feature>
<evidence type="ECO:0000256" key="1">
    <source>
        <dbReference type="SAM" id="MobiDB-lite"/>
    </source>
</evidence>
<gene>
    <name evidence="2" type="ordered locus">NP_1392A</name>
</gene>
<dbReference type="HOGENOM" id="CLU_095571_0_0_2"/>
<protein>
    <recommendedName>
        <fullName evidence="4">Conditioned medium-induced protein 4</fullName>
    </recommendedName>
</protein>
<dbReference type="GeneID" id="3701136"/>
<evidence type="ECO:0000313" key="2">
    <source>
        <dbReference type="EMBL" id="CAI48787.1"/>
    </source>
</evidence>
<dbReference type="eggNOG" id="arCOG04725">
    <property type="taxonomic scope" value="Archaea"/>
</dbReference>
<organism evidence="2 3">
    <name type="scientific">Natronomonas pharaonis (strain ATCC 35678 / DSM 2160 / CIP 103997 / JCM 8858 / NBRC 14720 / NCIMB 2260 / Gabara)</name>
    <name type="common">Halobacterium pharaonis</name>
    <dbReference type="NCBI Taxonomy" id="348780"/>
    <lineage>
        <taxon>Archaea</taxon>
        <taxon>Methanobacteriati</taxon>
        <taxon>Methanobacteriota</taxon>
        <taxon>Stenosarchaea group</taxon>
        <taxon>Halobacteria</taxon>
        <taxon>Halobacteriales</taxon>
        <taxon>Natronomonadaceae</taxon>
        <taxon>Natronomonas</taxon>
    </lineage>
</organism>
<dbReference type="EnsemblBacteria" id="CAI48787">
    <property type="protein sequence ID" value="CAI48787"/>
    <property type="gene ID" value="NP_1392A"/>
</dbReference>
<dbReference type="RefSeq" id="WP_011322422.1">
    <property type="nucleotide sequence ID" value="NC_007426.1"/>
</dbReference>
<accession>A0A1U7EUY9</accession>
<feature type="region of interest" description="Disordered" evidence="1">
    <location>
        <begin position="15"/>
        <end position="35"/>
    </location>
</feature>
<dbReference type="KEGG" id="nph:NP_1392A"/>
<dbReference type="STRING" id="348780.NP_1392A"/>
<name>A0A1U7EUY9_NATPD</name>
<evidence type="ECO:0008006" key="4">
    <source>
        <dbReference type="Google" id="ProtNLM"/>
    </source>
</evidence>